<evidence type="ECO:0000313" key="2">
    <source>
        <dbReference type="Proteomes" id="UP000030740"/>
    </source>
</evidence>
<keyword evidence="2" id="KW-1185">Reference proteome</keyword>
<reference evidence="1 2" key="1">
    <citation type="submission" date="2011-12" db="EMBL/GenBank/DDBJ databases">
        <title>Genome of multiresistant Enterobacter cloacae podovirus phiKDA1 - a new EPS depolymerase producing member of phiKMV supergroup.</title>
        <authorList>
            <person name="Dabrowski K."/>
            <person name="Hejnowicz M.S."/>
            <person name="Gajewska J."/>
            <person name="Lobocka M.B."/>
        </authorList>
    </citation>
    <scope>NUCLEOTIDE SEQUENCE [LARGE SCALE GENOMIC DNA]</scope>
</reference>
<name>A0A0A6Z5D1_9CAUD</name>
<dbReference type="EMBL" id="JQ267518">
    <property type="protein sequence ID" value="AFE86121.1"/>
    <property type="molecule type" value="Genomic_DNA"/>
</dbReference>
<evidence type="ECO:0000313" key="1">
    <source>
        <dbReference type="EMBL" id="AFE86121.1"/>
    </source>
</evidence>
<protein>
    <submittedName>
        <fullName evidence="1">Uncharacterized protein</fullName>
    </submittedName>
</protein>
<dbReference type="Proteomes" id="UP000030740">
    <property type="component" value="Segment"/>
</dbReference>
<proteinExistence type="predicted"/>
<gene>
    <name evidence="1" type="ORF">phiKDA1_28</name>
</gene>
<sequence>MTDTMIQEATPAIQFQNLSYEVSRFIGDLYTDMEPMVDGIKSDLAQLAKLYGADLALVEEQMQQHNDIPAKAEKLLEDPLVYLRIVGSLSAHLGNIAAVLYDPEQGLVAVEVMGELLGTVLVLEAAGY</sequence>
<accession>A0A0A6Z5D1</accession>
<organism evidence="1 2">
    <name type="scientific">Enterobacter phage phiKDA1</name>
    <dbReference type="NCBI Taxonomy" id="1147139"/>
    <lineage>
        <taxon>Viruses</taxon>
        <taxon>Duplodnaviria</taxon>
        <taxon>Heunggongvirae</taxon>
        <taxon>Uroviricota</taxon>
        <taxon>Caudoviricetes</taxon>
        <taxon>Autographivirales</taxon>
        <taxon>Autoscriptoviridae</taxon>
        <taxon>Slopekvirinae</taxon>
        <taxon>Koutsourovirus</taxon>
        <taxon>Koutsourovirus Pec</taxon>
        <taxon>Koutsourovirus KDA1</taxon>
    </lineage>
</organism>